<name>Q6EU17_ORYSJ</name>
<evidence type="ECO:0000256" key="1">
    <source>
        <dbReference type="SAM" id="MobiDB-lite"/>
    </source>
</evidence>
<dbReference type="Proteomes" id="UP000000763">
    <property type="component" value="Chromosome 2"/>
</dbReference>
<evidence type="ECO:0000313" key="3">
    <source>
        <dbReference type="Proteomes" id="UP000000763"/>
    </source>
</evidence>
<organism evidence="2 3">
    <name type="scientific">Oryza sativa subsp. japonica</name>
    <name type="common">Rice</name>
    <dbReference type="NCBI Taxonomy" id="39947"/>
    <lineage>
        <taxon>Eukaryota</taxon>
        <taxon>Viridiplantae</taxon>
        <taxon>Streptophyta</taxon>
        <taxon>Embryophyta</taxon>
        <taxon>Tracheophyta</taxon>
        <taxon>Spermatophyta</taxon>
        <taxon>Magnoliopsida</taxon>
        <taxon>Liliopsida</taxon>
        <taxon>Poales</taxon>
        <taxon>Poaceae</taxon>
        <taxon>BOP clade</taxon>
        <taxon>Oryzoideae</taxon>
        <taxon>Oryzeae</taxon>
        <taxon>Oryzinae</taxon>
        <taxon>Oryza</taxon>
        <taxon>Oryza sativa</taxon>
    </lineage>
</organism>
<evidence type="ECO:0000313" key="2">
    <source>
        <dbReference type="EMBL" id="BAD27853.1"/>
    </source>
</evidence>
<accession>Q6EU17</accession>
<protein>
    <submittedName>
        <fullName evidence="2">Uncharacterized protein</fullName>
    </submittedName>
</protein>
<gene>
    <name evidence="2" type="primary">OJ1493_H11.10</name>
</gene>
<dbReference type="EMBL" id="AP004188">
    <property type="protein sequence ID" value="BAD27853.1"/>
    <property type="molecule type" value="Genomic_DNA"/>
</dbReference>
<reference evidence="3" key="2">
    <citation type="journal article" date="2008" name="Nucleic Acids Res.">
        <title>The rice annotation project database (RAP-DB): 2008 update.</title>
        <authorList>
            <consortium name="The rice annotation project (RAP)"/>
        </authorList>
    </citation>
    <scope>GENOME REANNOTATION</scope>
    <source>
        <strain evidence="3">cv. Nipponbare</strain>
    </source>
</reference>
<feature type="compositionally biased region" description="Pro residues" evidence="1">
    <location>
        <begin position="1"/>
        <end position="22"/>
    </location>
</feature>
<reference evidence="3" key="1">
    <citation type="journal article" date="2005" name="Nature">
        <title>The map-based sequence of the rice genome.</title>
        <authorList>
            <consortium name="International rice genome sequencing project (IRGSP)"/>
            <person name="Matsumoto T."/>
            <person name="Wu J."/>
            <person name="Kanamori H."/>
            <person name="Katayose Y."/>
            <person name="Fujisawa M."/>
            <person name="Namiki N."/>
            <person name="Mizuno H."/>
            <person name="Yamamoto K."/>
            <person name="Antonio B.A."/>
            <person name="Baba T."/>
            <person name="Sakata K."/>
            <person name="Nagamura Y."/>
            <person name="Aoki H."/>
            <person name="Arikawa K."/>
            <person name="Arita K."/>
            <person name="Bito T."/>
            <person name="Chiden Y."/>
            <person name="Fujitsuka N."/>
            <person name="Fukunaka R."/>
            <person name="Hamada M."/>
            <person name="Harada C."/>
            <person name="Hayashi A."/>
            <person name="Hijishita S."/>
            <person name="Honda M."/>
            <person name="Hosokawa S."/>
            <person name="Ichikawa Y."/>
            <person name="Idonuma A."/>
            <person name="Iijima M."/>
            <person name="Ikeda M."/>
            <person name="Ikeno M."/>
            <person name="Ito K."/>
            <person name="Ito S."/>
            <person name="Ito T."/>
            <person name="Ito Y."/>
            <person name="Ito Y."/>
            <person name="Iwabuchi A."/>
            <person name="Kamiya K."/>
            <person name="Karasawa W."/>
            <person name="Kurita K."/>
            <person name="Katagiri S."/>
            <person name="Kikuta A."/>
            <person name="Kobayashi H."/>
            <person name="Kobayashi N."/>
            <person name="Machita K."/>
            <person name="Maehara T."/>
            <person name="Masukawa M."/>
            <person name="Mizubayashi T."/>
            <person name="Mukai Y."/>
            <person name="Nagasaki H."/>
            <person name="Nagata Y."/>
            <person name="Naito S."/>
            <person name="Nakashima M."/>
            <person name="Nakama Y."/>
            <person name="Nakamichi Y."/>
            <person name="Nakamura M."/>
            <person name="Meguro A."/>
            <person name="Negishi M."/>
            <person name="Ohta I."/>
            <person name="Ohta T."/>
            <person name="Okamoto M."/>
            <person name="Ono N."/>
            <person name="Saji S."/>
            <person name="Sakaguchi M."/>
            <person name="Sakai K."/>
            <person name="Shibata M."/>
            <person name="Shimokawa T."/>
            <person name="Song J."/>
            <person name="Takazaki Y."/>
            <person name="Terasawa K."/>
            <person name="Tsugane M."/>
            <person name="Tsuji K."/>
            <person name="Ueda S."/>
            <person name="Waki K."/>
            <person name="Yamagata H."/>
            <person name="Yamamoto M."/>
            <person name="Yamamoto S."/>
            <person name="Yamane H."/>
            <person name="Yoshiki S."/>
            <person name="Yoshihara R."/>
            <person name="Yukawa K."/>
            <person name="Zhong H."/>
            <person name="Yano M."/>
            <person name="Yuan Q."/>
            <person name="Ouyang S."/>
            <person name="Liu J."/>
            <person name="Jones K.M."/>
            <person name="Gansberger K."/>
            <person name="Moffat K."/>
            <person name="Hill J."/>
            <person name="Bera J."/>
            <person name="Fadrosh D."/>
            <person name="Jin S."/>
            <person name="Johri S."/>
            <person name="Kim M."/>
            <person name="Overton L."/>
            <person name="Reardon M."/>
            <person name="Tsitrin T."/>
            <person name="Vuong H."/>
            <person name="Weaver B."/>
            <person name="Ciecko A."/>
            <person name="Tallon L."/>
            <person name="Jackson J."/>
            <person name="Pai G."/>
            <person name="Aken S.V."/>
            <person name="Utterback T."/>
            <person name="Reidmuller S."/>
            <person name="Feldblyum T."/>
            <person name="Hsiao J."/>
            <person name="Zismann V."/>
            <person name="Iobst S."/>
            <person name="de Vazeille A.R."/>
            <person name="Buell C.R."/>
            <person name="Ying K."/>
            <person name="Li Y."/>
            <person name="Lu T."/>
            <person name="Huang Y."/>
            <person name="Zhao Q."/>
            <person name="Feng Q."/>
            <person name="Zhang L."/>
            <person name="Zhu J."/>
            <person name="Weng Q."/>
            <person name="Mu J."/>
            <person name="Lu Y."/>
            <person name="Fan D."/>
            <person name="Liu Y."/>
            <person name="Guan J."/>
            <person name="Zhang Y."/>
            <person name="Yu S."/>
            <person name="Liu X."/>
            <person name="Zhang Y."/>
            <person name="Hong G."/>
            <person name="Han B."/>
            <person name="Choisne N."/>
            <person name="Demange N."/>
            <person name="Orjeda G."/>
            <person name="Samain S."/>
            <person name="Cattolico L."/>
            <person name="Pelletier E."/>
            <person name="Couloux A."/>
            <person name="Segurens B."/>
            <person name="Wincker P."/>
            <person name="D'Hont A."/>
            <person name="Scarpelli C."/>
            <person name="Weissenbach J."/>
            <person name="Salanoubat M."/>
            <person name="Quetier F."/>
            <person name="Yu Y."/>
            <person name="Kim H.R."/>
            <person name="Rambo T."/>
            <person name="Currie J."/>
            <person name="Collura K."/>
            <person name="Luo M."/>
            <person name="Yang T."/>
            <person name="Ammiraju J.S.S."/>
            <person name="Engler F."/>
            <person name="Soderlund C."/>
            <person name="Wing R.A."/>
            <person name="Palmer L.E."/>
            <person name="de la Bastide M."/>
            <person name="Spiegel L."/>
            <person name="Nascimento L."/>
            <person name="Zutavern T."/>
            <person name="O'Shaughnessy A."/>
            <person name="Dike S."/>
            <person name="Dedhia N."/>
            <person name="Preston R."/>
            <person name="Balija V."/>
            <person name="McCombie W.R."/>
            <person name="Chow T."/>
            <person name="Chen H."/>
            <person name="Chung M."/>
            <person name="Chen C."/>
            <person name="Shaw J."/>
            <person name="Wu H."/>
            <person name="Hsiao K."/>
            <person name="Chao Y."/>
            <person name="Chu M."/>
            <person name="Cheng C."/>
            <person name="Hour A."/>
            <person name="Lee P."/>
            <person name="Lin S."/>
            <person name="Lin Y."/>
            <person name="Liou J."/>
            <person name="Liu S."/>
            <person name="Hsing Y."/>
            <person name="Raghuvanshi S."/>
            <person name="Mohanty A."/>
            <person name="Bharti A.K."/>
            <person name="Gaur A."/>
            <person name="Gupta V."/>
            <person name="Kumar D."/>
            <person name="Ravi V."/>
            <person name="Vij S."/>
            <person name="Kapur A."/>
            <person name="Khurana P."/>
            <person name="Khurana P."/>
            <person name="Khurana J.P."/>
            <person name="Tyagi A.K."/>
            <person name="Gaikwad K."/>
            <person name="Singh A."/>
            <person name="Dalal V."/>
            <person name="Srivastava S."/>
            <person name="Dixit A."/>
            <person name="Pal A.K."/>
            <person name="Ghazi I.A."/>
            <person name="Yadav M."/>
            <person name="Pandit A."/>
            <person name="Bhargava A."/>
            <person name="Sureshbabu K."/>
            <person name="Batra K."/>
            <person name="Sharma T.R."/>
            <person name="Mohapatra T."/>
            <person name="Singh N.K."/>
            <person name="Messing J."/>
            <person name="Nelson A.B."/>
            <person name="Fuks G."/>
            <person name="Kavchok S."/>
            <person name="Keizer G."/>
            <person name="Linton E."/>
            <person name="Llaca V."/>
            <person name="Song R."/>
            <person name="Tanyolac B."/>
            <person name="Young S."/>
            <person name="Ho-Il K."/>
            <person name="Hahn J.H."/>
            <person name="Sangsakoo G."/>
            <person name="Vanavichit A."/>
            <person name="de Mattos Luiz.A.T."/>
            <person name="Zimmer P.D."/>
            <person name="Malone G."/>
            <person name="Dellagostin O."/>
            <person name="de Oliveira A.C."/>
            <person name="Bevan M."/>
            <person name="Bancroft I."/>
            <person name="Minx P."/>
            <person name="Cordum H."/>
            <person name="Wilson R."/>
            <person name="Cheng Z."/>
            <person name="Jin W."/>
            <person name="Jiang J."/>
            <person name="Leong S.A."/>
            <person name="Iwama H."/>
            <person name="Gojobori T."/>
            <person name="Itoh T."/>
            <person name="Niimura Y."/>
            <person name="Fujii Y."/>
            <person name="Habara T."/>
            <person name="Sakai H."/>
            <person name="Sato Y."/>
            <person name="Wilson G."/>
            <person name="Kumar K."/>
            <person name="McCouch S."/>
            <person name="Juretic N."/>
            <person name="Hoen D."/>
            <person name="Wright S."/>
            <person name="Bruskiewich R."/>
            <person name="Bureau T."/>
            <person name="Miyao A."/>
            <person name="Hirochika H."/>
            <person name="Nishikawa T."/>
            <person name="Kadowaki K."/>
            <person name="Sugiura M."/>
            <person name="Burr B."/>
            <person name="Sasaki T."/>
        </authorList>
    </citation>
    <scope>NUCLEOTIDE SEQUENCE [LARGE SCALE GENOMIC DNA]</scope>
    <source>
        <strain evidence="3">cv. Nipponbare</strain>
    </source>
</reference>
<dbReference type="AlphaFoldDB" id="Q6EU17"/>
<sequence>MARSASPPPPSKRWPGAAPPSPRKVAADLVVGYAGGGGSGGGSHRPAGVVVTTSMCTNFSVSTTVPPSTWAIPWIVDWENWSWATKADSAVLAGHEHVISDCSR</sequence>
<feature type="region of interest" description="Disordered" evidence="1">
    <location>
        <begin position="1"/>
        <end position="23"/>
    </location>
</feature>
<proteinExistence type="predicted"/>